<evidence type="ECO:0000256" key="1">
    <source>
        <dbReference type="SAM" id="MobiDB-lite"/>
    </source>
</evidence>
<organism evidence="2 3">
    <name type="scientific">Rhizorhabdus dicambivorans</name>
    <dbReference type="NCBI Taxonomy" id="1850238"/>
    <lineage>
        <taxon>Bacteria</taxon>
        <taxon>Pseudomonadati</taxon>
        <taxon>Pseudomonadota</taxon>
        <taxon>Alphaproteobacteria</taxon>
        <taxon>Sphingomonadales</taxon>
        <taxon>Sphingomonadaceae</taxon>
        <taxon>Rhizorhabdus</taxon>
    </lineage>
</organism>
<evidence type="ECO:0000313" key="3">
    <source>
        <dbReference type="Proteomes" id="UP000218934"/>
    </source>
</evidence>
<evidence type="ECO:0008006" key="4">
    <source>
        <dbReference type="Google" id="ProtNLM"/>
    </source>
</evidence>
<feature type="compositionally biased region" description="Basic residues" evidence="1">
    <location>
        <begin position="1"/>
        <end position="18"/>
    </location>
</feature>
<dbReference type="Pfam" id="PF01244">
    <property type="entry name" value="Peptidase_M19"/>
    <property type="match status" value="1"/>
</dbReference>
<dbReference type="Proteomes" id="UP000218934">
    <property type="component" value="Unassembled WGS sequence"/>
</dbReference>
<protein>
    <recommendedName>
        <fullName evidence="4">Amidohydrolase-related domain-containing protein</fullName>
    </recommendedName>
</protein>
<name>A0A2A4FSP9_9SPHN</name>
<dbReference type="SUPFAM" id="SSF51556">
    <property type="entry name" value="Metallo-dependent hydrolases"/>
    <property type="match status" value="1"/>
</dbReference>
<feature type="region of interest" description="Disordered" evidence="1">
    <location>
        <begin position="1"/>
        <end position="27"/>
    </location>
</feature>
<evidence type="ECO:0000313" key="2">
    <source>
        <dbReference type="EMBL" id="PCE41179.1"/>
    </source>
</evidence>
<dbReference type="AlphaFoldDB" id="A0A2A4FSP9"/>
<dbReference type="Gene3D" id="3.20.20.140">
    <property type="entry name" value="Metal-dependent hydrolases"/>
    <property type="match status" value="1"/>
</dbReference>
<reference evidence="2 3" key="1">
    <citation type="submission" date="2017-09" db="EMBL/GenBank/DDBJ databases">
        <title>The Catabolism of 3,6-Dichlorosalicylic acid is Initiated by the Cytochrome P450 Monooxygenase DsmABC in Rhizorhabdus dicambivorans Ndbn-20.</title>
        <authorList>
            <person name="Na L."/>
        </authorList>
    </citation>
    <scope>NUCLEOTIDE SEQUENCE [LARGE SCALE GENOMIC DNA]</scope>
    <source>
        <strain evidence="2 3">Ndbn-20m</strain>
    </source>
</reference>
<dbReference type="PANTHER" id="PTHR10443:SF12">
    <property type="entry name" value="DIPEPTIDASE"/>
    <property type="match status" value="1"/>
</dbReference>
<sequence>MSRSRSRPHPGGARHHRRDGAGRYGAVPDPCGHTTVSEAIDYARNPPIFWHSSPAGALDRPRNVPDQLLRACADKGGVIGLSGFGPFLGDGDPVGNLVMQLRCAIDLVGPAHVGLGLDYVFDRPNRRMGQCQIGRQATRPDDQ</sequence>
<dbReference type="GO" id="GO:0070573">
    <property type="term" value="F:metallodipeptidase activity"/>
    <property type="evidence" value="ECO:0007669"/>
    <property type="project" value="InterPro"/>
</dbReference>
<dbReference type="PANTHER" id="PTHR10443">
    <property type="entry name" value="MICROSOMAL DIPEPTIDASE"/>
    <property type="match status" value="1"/>
</dbReference>
<dbReference type="EMBL" id="NWUF01000018">
    <property type="protein sequence ID" value="PCE41179.1"/>
    <property type="molecule type" value="Genomic_DNA"/>
</dbReference>
<keyword evidence="3" id="KW-1185">Reference proteome</keyword>
<dbReference type="GO" id="GO:0006508">
    <property type="term" value="P:proteolysis"/>
    <property type="evidence" value="ECO:0007669"/>
    <property type="project" value="InterPro"/>
</dbReference>
<comment type="caution">
    <text evidence="2">The sequence shown here is derived from an EMBL/GenBank/DDBJ whole genome shotgun (WGS) entry which is preliminary data.</text>
</comment>
<accession>A0A2A4FSP9</accession>
<proteinExistence type="predicted"/>
<gene>
    <name evidence="2" type="ORF">COO09_16650</name>
</gene>
<dbReference type="InterPro" id="IPR032466">
    <property type="entry name" value="Metal_Hydrolase"/>
</dbReference>
<dbReference type="InterPro" id="IPR008257">
    <property type="entry name" value="Pept_M19"/>
</dbReference>